<feature type="transmembrane region" description="Helical" evidence="1">
    <location>
        <begin position="34"/>
        <end position="54"/>
    </location>
</feature>
<keyword evidence="1" id="KW-0472">Membrane</keyword>
<reference evidence="3" key="1">
    <citation type="submission" date="2017-02" db="EMBL/GenBank/DDBJ databases">
        <authorList>
            <person name="Varghese N."/>
            <person name="Submissions S."/>
        </authorList>
    </citation>
    <scope>NUCLEOTIDE SEQUENCE [LARGE SCALE GENOMIC DNA]</scope>
    <source>
        <strain evidence="3">ATCC 35199</strain>
    </source>
</reference>
<feature type="transmembrane region" description="Helical" evidence="1">
    <location>
        <begin position="90"/>
        <end position="108"/>
    </location>
</feature>
<gene>
    <name evidence="2" type="ORF">SAMN02745120_1190</name>
</gene>
<feature type="transmembrane region" description="Helical" evidence="1">
    <location>
        <begin position="7"/>
        <end position="28"/>
    </location>
</feature>
<organism evidence="2 3">
    <name type="scientific">Acetoanaerobium noterae</name>
    <dbReference type="NCBI Taxonomy" id="745369"/>
    <lineage>
        <taxon>Bacteria</taxon>
        <taxon>Bacillati</taxon>
        <taxon>Bacillota</taxon>
        <taxon>Clostridia</taxon>
        <taxon>Peptostreptococcales</taxon>
        <taxon>Filifactoraceae</taxon>
        <taxon>Acetoanaerobium</taxon>
    </lineage>
</organism>
<dbReference type="AlphaFoldDB" id="A0A1T5ATV6"/>
<evidence type="ECO:0000256" key="1">
    <source>
        <dbReference type="SAM" id="Phobius"/>
    </source>
</evidence>
<keyword evidence="1" id="KW-0812">Transmembrane</keyword>
<keyword evidence="1" id="KW-1133">Transmembrane helix</keyword>
<evidence type="ECO:0000313" key="2">
    <source>
        <dbReference type="EMBL" id="SKB38434.1"/>
    </source>
</evidence>
<evidence type="ECO:0000313" key="3">
    <source>
        <dbReference type="Proteomes" id="UP000243406"/>
    </source>
</evidence>
<feature type="transmembrane region" description="Helical" evidence="1">
    <location>
        <begin position="66"/>
        <end position="84"/>
    </location>
</feature>
<protein>
    <submittedName>
        <fullName evidence="2">Uncharacterized protein</fullName>
    </submittedName>
</protein>
<dbReference type="RefSeq" id="WP_079589100.1">
    <property type="nucleotide sequence ID" value="NZ_FUYN01000002.1"/>
</dbReference>
<dbReference type="Proteomes" id="UP000243406">
    <property type="component" value="Unassembled WGS sequence"/>
</dbReference>
<sequence>MKLANPLWFKIVLCIMFIMYTVTLIPYITAWNSIAYHLGIYGTVFFICYLMILISIGMMLRGFRMGYYIFLGASALIPVIYLLQGTNFSLEQAILRPVIFCGLVALGVNSKK</sequence>
<keyword evidence="3" id="KW-1185">Reference proteome</keyword>
<name>A0A1T5ATV6_9FIRM</name>
<dbReference type="EMBL" id="FUYN01000002">
    <property type="protein sequence ID" value="SKB38434.1"/>
    <property type="molecule type" value="Genomic_DNA"/>
</dbReference>
<accession>A0A1T5ATV6</accession>
<proteinExistence type="predicted"/>